<dbReference type="InterPro" id="IPR036950">
    <property type="entry name" value="PBP_transglycosylase"/>
</dbReference>
<dbReference type="Gene3D" id="1.10.3810.10">
    <property type="entry name" value="Biosynthetic peptidoglycan transglycosylase-like"/>
    <property type="match status" value="1"/>
</dbReference>
<dbReference type="PANTHER" id="PTHR32282">
    <property type="entry name" value="BINDING PROTEIN TRANSPEPTIDASE, PUTATIVE-RELATED"/>
    <property type="match status" value="1"/>
</dbReference>
<dbReference type="SUPFAM" id="SSF53955">
    <property type="entry name" value="Lysozyme-like"/>
    <property type="match status" value="1"/>
</dbReference>
<dbReference type="EMBL" id="BONG01000010">
    <property type="protein sequence ID" value="GIF88811.1"/>
    <property type="molecule type" value="Genomic_DNA"/>
</dbReference>
<accession>A0A8J3NQS7</accession>
<dbReference type="AlphaFoldDB" id="A0A8J3NQS7"/>
<reference evidence="3 4" key="1">
    <citation type="submission" date="2021-01" db="EMBL/GenBank/DDBJ databases">
        <title>Whole genome shotgun sequence of Catellatospora chokoriensis NBRC 107358.</title>
        <authorList>
            <person name="Komaki H."/>
            <person name="Tamura T."/>
        </authorList>
    </citation>
    <scope>NUCLEOTIDE SEQUENCE [LARGE SCALE GENOMIC DNA]</scope>
    <source>
        <strain evidence="3 4">NBRC 107358</strain>
    </source>
</reference>
<proteinExistence type="predicted"/>
<dbReference type="GO" id="GO:0009252">
    <property type="term" value="P:peptidoglycan biosynthetic process"/>
    <property type="evidence" value="ECO:0007669"/>
    <property type="project" value="TreeGrafter"/>
</dbReference>
<dbReference type="GO" id="GO:0030288">
    <property type="term" value="C:outer membrane-bounded periplasmic space"/>
    <property type="evidence" value="ECO:0007669"/>
    <property type="project" value="TreeGrafter"/>
</dbReference>
<evidence type="ECO:0000259" key="2">
    <source>
        <dbReference type="Pfam" id="PF00912"/>
    </source>
</evidence>
<keyword evidence="4" id="KW-1185">Reference proteome</keyword>
<dbReference type="GO" id="GO:0008955">
    <property type="term" value="F:peptidoglycan glycosyltransferase activity"/>
    <property type="evidence" value="ECO:0007669"/>
    <property type="project" value="TreeGrafter"/>
</dbReference>
<dbReference type="Pfam" id="PF00912">
    <property type="entry name" value="Transgly"/>
    <property type="match status" value="1"/>
</dbReference>
<protein>
    <recommendedName>
        <fullName evidence="2">Glycosyl transferase family 51 domain-containing protein</fullName>
    </recommendedName>
</protein>
<comment type="caution">
    <text evidence="3">The sequence shown here is derived from an EMBL/GenBank/DDBJ whole genome shotgun (WGS) entry which is preliminary data.</text>
</comment>
<keyword evidence="1" id="KW-0808">Transferase</keyword>
<dbReference type="PANTHER" id="PTHR32282:SF33">
    <property type="entry name" value="PEPTIDOGLYCAN GLYCOSYLTRANSFERASE"/>
    <property type="match status" value="1"/>
</dbReference>
<feature type="domain" description="Glycosyl transferase family 51" evidence="2">
    <location>
        <begin position="95"/>
        <end position="164"/>
    </location>
</feature>
<dbReference type="InterPro" id="IPR023346">
    <property type="entry name" value="Lysozyme-like_dom_sf"/>
</dbReference>
<evidence type="ECO:0000313" key="3">
    <source>
        <dbReference type="EMBL" id="GIF88811.1"/>
    </source>
</evidence>
<sequence length="192" mass="20821">MLGIVAGVLVLTLAGAGIAANMYYDSIPEPPEFRVRHAVADVTELPLPVLNTFVAAVDPAFYEDPFRPWSASLITRRYIVYAAQGGDASSMWVGIMADRLDDKYTHQQVLGFYLNTADFGRSAIGIEAAAQAYFGKPATRLTVAEAAVLAAQVAPDAPANPQSGWEQVLRTMVERGWLTSEEQALLSYPTIR</sequence>
<evidence type="ECO:0000313" key="4">
    <source>
        <dbReference type="Proteomes" id="UP000619293"/>
    </source>
</evidence>
<organism evidence="3 4">
    <name type="scientific">Catellatospora chokoriensis</name>
    <dbReference type="NCBI Taxonomy" id="310353"/>
    <lineage>
        <taxon>Bacteria</taxon>
        <taxon>Bacillati</taxon>
        <taxon>Actinomycetota</taxon>
        <taxon>Actinomycetes</taxon>
        <taxon>Micromonosporales</taxon>
        <taxon>Micromonosporaceae</taxon>
        <taxon>Catellatospora</taxon>
    </lineage>
</organism>
<name>A0A8J3NQS7_9ACTN</name>
<evidence type="ECO:0000256" key="1">
    <source>
        <dbReference type="ARBA" id="ARBA00022679"/>
    </source>
</evidence>
<dbReference type="InterPro" id="IPR050396">
    <property type="entry name" value="Glycosyltr_51/Transpeptidase"/>
</dbReference>
<dbReference type="Proteomes" id="UP000619293">
    <property type="component" value="Unassembled WGS sequence"/>
</dbReference>
<dbReference type="InterPro" id="IPR001264">
    <property type="entry name" value="Glyco_trans_51"/>
</dbReference>
<gene>
    <name evidence="3" type="ORF">Cch02nite_22550</name>
</gene>